<reference evidence="2" key="2">
    <citation type="submission" date="2020-09" db="EMBL/GenBank/DDBJ databases">
        <authorList>
            <person name="Sun Q."/>
            <person name="Zhou Y."/>
        </authorList>
    </citation>
    <scope>NUCLEOTIDE SEQUENCE</scope>
    <source>
        <strain evidence="2">CGMCC 1.16548</strain>
    </source>
</reference>
<comment type="caution">
    <text evidence="2">The sequence shown here is derived from an EMBL/GenBank/DDBJ whole genome shotgun (WGS) entry which is preliminary data.</text>
</comment>
<dbReference type="GO" id="GO:0016787">
    <property type="term" value="F:hydrolase activity"/>
    <property type="evidence" value="ECO:0007669"/>
    <property type="project" value="UniProtKB-KW"/>
</dbReference>
<gene>
    <name evidence="2" type="ORF">GCM10011600_08100</name>
</gene>
<evidence type="ECO:0000313" key="3">
    <source>
        <dbReference type="Proteomes" id="UP000617531"/>
    </source>
</evidence>
<dbReference type="EMBL" id="BNAI01000001">
    <property type="protein sequence ID" value="GHF09467.1"/>
    <property type="molecule type" value="Genomic_DNA"/>
</dbReference>
<dbReference type="InterPro" id="IPR000639">
    <property type="entry name" value="Epox_hydrolase-like"/>
</dbReference>
<protein>
    <submittedName>
        <fullName evidence="2">Hydrolase</fullName>
    </submittedName>
</protein>
<dbReference type="Pfam" id="PF12697">
    <property type="entry name" value="Abhydrolase_6"/>
    <property type="match status" value="1"/>
</dbReference>
<reference evidence="2" key="1">
    <citation type="journal article" date="2014" name="Int. J. Syst. Evol. Microbiol.">
        <title>Complete genome sequence of Corynebacterium casei LMG S-19264T (=DSM 44701T), isolated from a smear-ripened cheese.</title>
        <authorList>
            <consortium name="US DOE Joint Genome Institute (JGI-PGF)"/>
            <person name="Walter F."/>
            <person name="Albersmeier A."/>
            <person name="Kalinowski J."/>
            <person name="Ruckert C."/>
        </authorList>
    </citation>
    <scope>NUCLEOTIDE SEQUENCE</scope>
    <source>
        <strain evidence="2">CGMCC 1.16548</strain>
    </source>
</reference>
<dbReference type="GO" id="GO:0016020">
    <property type="term" value="C:membrane"/>
    <property type="evidence" value="ECO:0007669"/>
    <property type="project" value="TreeGrafter"/>
</dbReference>
<dbReference type="PRINTS" id="PR00111">
    <property type="entry name" value="ABHYDROLASE"/>
</dbReference>
<keyword evidence="2" id="KW-0378">Hydrolase</keyword>
<organism evidence="2 3">
    <name type="scientific">Pseudolysinimonas yzui</name>
    <dbReference type="NCBI Taxonomy" id="2708254"/>
    <lineage>
        <taxon>Bacteria</taxon>
        <taxon>Bacillati</taxon>
        <taxon>Actinomycetota</taxon>
        <taxon>Actinomycetes</taxon>
        <taxon>Micrococcales</taxon>
        <taxon>Microbacteriaceae</taxon>
        <taxon>Pseudolysinimonas</taxon>
    </lineage>
</organism>
<dbReference type="RefSeq" id="WP_191282050.1">
    <property type="nucleotide sequence ID" value="NZ_BNAI01000001.1"/>
</dbReference>
<proteinExistence type="predicted"/>
<dbReference type="AlphaFoldDB" id="A0A8J3LZB5"/>
<dbReference type="InterPro" id="IPR050266">
    <property type="entry name" value="AB_hydrolase_sf"/>
</dbReference>
<accession>A0A8J3LZB5</accession>
<dbReference type="Gene3D" id="3.40.50.1820">
    <property type="entry name" value="alpha/beta hydrolase"/>
    <property type="match status" value="1"/>
</dbReference>
<dbReference type="InterPro" id="IPR000073">
    <property type="entry name" value="AB_hydrolase_1"/>
</dbReference>
<feature type="domain" description="AB hydrolase-1" evidence="1">
    <location>
        <begin position="29"/>
        <end position="270"/>
    </location>
</feature>
<dbReference type="PRINTS" id="PR00412">
    <property type="entry name" value="EPOXHYDRLASE"/>
</dbReference>
<dbReference type="InterPro" id="IPR029058">
    <property type="entry name" value="AB_hydrolase_fold"/>
</dbReference>
<dbReference type="Proteomes" id="UP000617531">
    <property type="component" value="Unassembled WGS sequence"/>
</dbReference>
<dbReference type="PANTHER" id="PTHR43798">
    <property type="entry name" value="MONOACYLGLYCEROL LIPASE"/>
    <property type="match status" value="1"/>
</dbReference>
<evidence type="ECO:0000313" key="2">
    <source>
        <dbReference type="EMBL" id="GHF09467.1"/>
    </source>
</evidence>
<name>A0A8J3LZB5_9MICO</name>
<dbReference type="PANTHER" id="PTHR43798:SF33">
    <property type="entry name" value="HYDROLASE, PUTATIVE (AFU_ORTHOLOGUE AFUA_2G14860)-RELATED"/>
    <property type="match status" value="1"/>
</dbReference>
<keyword evidence="3" id="KW-1185">Reference proteome</keyword>
<dbReference type="SUPFAM" id="SSF53474">
    <property type="entry name" value="alpha/beta-Hydrolases"/>
    <property type="match status" value="1"/>
</dbReference>
<evidence type="ECO:0000259" key="1">
    <source>
        <dbReference type="Pfam" id="PF12697"/>
    </source>
</evidence>
<sequence>MDTVTRDLELLGSRVRYWEYGTRGNGPTIVVVHGYRGDHHGLEPVVNLLPDFHIVSPDLPGFGDSTPMTDAAHSIAGYGAWLRAFIEALGLGADAILLGHSFGSIVVAHAVADGLPARAVILINPIADDPAKVAGIGATKFYYAVARRLPERAARAWLSNPLVVQGMSVKLAKTRDRRLRRFIHGQHHAYFSRFGSRASIVEGFEASLSATVADVAAQITQPVLLVAGERDEVAPLAGQFALLDAFPDARLDVIPGVGHLIHYETPEAAAHAVRAFVTDLDA</sequence>